<dbReference type="EMBL" id="JAGMWT010000002">
    <property type="protein sequence ID" value="KAH7135620.1"/>
    <property type="molecule type" value="Genomic_DNA"/>
</dbReference>
<dbReference type="Gene3D" id="3.40.50.300">
    <property type="entry name" value="P-loop containing nucleotide triphosphate hydrolases"/>
    <property type="match status" value="1"/>
</dbReference>
<comment type="caution">
    <text evidence="5">The sequence shown here is derived from an EMBL/GenBank/DDBJ whole genome shotgun (WGS) entry which is preliminary data.</text>
</comment>
<organism evidence="5 6">
    <name type="scientific">Dendryphion nanum</name>
    <dbReference type="NCBI Taxonomy" id="256645"/>
    <lineage>
        <taxon>Eukaryota</taxon>
        <taxon>Fungi</taxon>
        <taxon>Dikarya</taxon>
        <taxon>Ascomycota</taxon>
        <taxon>Pezizomycotina</taxon>
        <taxon>Dothideomycetes</taxon>
        <taxon>Pleosporomycetidae</taxon>
        <taxon>Pleosporales</taxon>
        <taxon>Torulaceae</taxon>
        <taxon>Dendryphion</taxon>
    </lineage>
</organism>
<dbReference type="InterPro" id="IPR027417">
    <property type="entry name" value="P-loop_NTPase"/>
</dbReference>
<dbReference type="SUPFAM" id="SSF52540">
    <property type="entry name" value="P-loop containing nucleoside triphosphate hydrolases"/>
    <property type="match status" value="1"/>
</dbReference>
<dbReference type="InterPro" id="IPR056884">
    <property type="entry name" value="NPHP3-like_N"/>
</dbReference>
<feature type="domain" description="Nephrocystin 3-like N-terminal" evidence="3">
    <location>
        <begin position="244"/>
        <end position="421"/>
    </location>
</feature>
<protein>
    <recommendedName>
        <fullName evidence="7">NACHT domain-containing protein</fullName>
    </recommendedName>
</protein>
<evidence type="ECO:0000259" key="3">
    <source>
        <dbReference type="Pfam" id="PF24883"/>
    </source>
</evidence>
<reference evidence="5" key="1">
    <citation type="journal article" date="2021" name="Nat. Commun.">
        <title>Genetic determinants of endophytism in the Arabidopsis root mycobiome.</title>
        <authorList>
            <person name="Mesny F."/>
            <person name="Miyauchi S."/>
            <person name="Thiergart T."/>
            <person name="Pickel B."/>
            <person name="Atanasova L."/>
            <person name="Karlsson M."/>
            <person name="Huettel B."/>
            <person name="Barry K.W."/>
            <person name="Haridas S."/>
            <person name="Chen C."/>
            <person name="Bauer D."/>
            <person name="Andreopoulos W."/>
            <person name="Pangilinan J."/>
            <person name="LaButti K."/>
            <person name="Riley R."/>
            <person name="Lipzen A."/>
            <person name="Clum A."/>
            <person name="Drula E."/>
            <person name="Henrissat B."/>
            <person name="Kohler A."/>
            <person name="Grigoriev I.V."/>
            <person name="Martin F.M."/>
            <person name="Hacquard S."/>
        </authorList>
    </citation>
    <scope>NUCLEOTIDE SEQUENCE</scope>
    <source>
        <strain evidence="5">MPI-CAGE-CH-0243</strain>
    </source>
</reference>
<dbReference type="Pfam" id="PF25053">
    <property type="entry name" value="DUF7791"/>
    <property type="match status" value="1"/>
</dbReference>
<dbReference type="InterPro" id="IPR056693">
    <property type="entry name" value="DUF7791"/>
</dbReference>
<evidence type="ECO:0000259" key="4">
    <source>
        <dbReference type="Pfam" id="PF25053"/>
    </source>
</evidence>
<dbReference type="OrthoDB" id="443402at2759"/>
<gene>
    <name evidence="5" type="ORF">B0J11DRAFT_454149</name>
</gene>
<evidence type="ECO:0000313" key="5">
    <source>
        <dbReference type="EMBL" id="KAH7135620.1"/>
    </source>
</evidence>
<dbReference type="PANTHER" id="PTHR10039:SF5">
    <property type="entry name" value="NACHT DOMAIN-CONTAINING PROTEIN"/>
    <property type="match status" value="1"/>
</dbReference>
<accession>A0A9P9IYH1</accession>
<dbReference type="InterPro" id="IPR031352">
    <property type="entry name" value="SesA"/>
</dbReference>
<feature type="non-terminal residue" evidence="5">
    <location>
        <position position="665"/>
    </location>
</feature>
<dbReference type="Proteomes" id="UP000700596">
    <property type="component" value="Unassembled WGS sequence"/>
</dbReference>
<keyword evidence="6" id="KW-1185">Reference proteome</keyword>
<evidence type="ECO:0008006" key="7">
    <source>
        <dbReference type="Google" id="ProtNLM"/>
    </source>
</evidence>
<feature type="domain" description="DUF7791" evidence="4">
    <location>
        <begin position="532"/>
        <end position="665"/>
    </location>
</feature>
<sequence length="665" mass="76018">MVLEALAAVGLASSITQFIDFTSKLFTTATKIYLSVEGSTRDSQNLEDLTQSLQHICADLSRNSRNAQGLGLAPPKITPSLEKLGTDCQNEANAFLSVLHNLKAKKTGSKWSSFRAALSTIWKENQVNSMEKRLETYRSQLILELQVLQTYVRDAHDKLTGGLKAMEALVLKKKENKDMENEHEILSIRLPDVDQEAVHVPPIPRLVWKEIIDSDIPIQLAVLDSLTFDLMDFRHAKIHEAYKNTYQWIYSNQFRSWLENTGSIFWISGKPGSGKSTLMKYLVDDTQTHVGLSKWSGSRKLVITSHFFWVNGSDLQRSQEGLFRTLLYDIFRQCPELMEEIIPGPWDSVKRTMISQTAPKFIWSRAMLFSAFKNLSSAGANNTAFCMFIDGLDEYKGDHDELIAAIRQLSSLNVKICVASRPWNIFKEVYDQDTQSRLYLEDLNRKDIEEYVQGHLGALPKFQQLTHNHAQAAAILEEVVQKSQGVFLWVYLVVRSLIEGLRNEDRISQLEERLRAFPTDLEDFFRHIFDNLDPFYSKQTARMFQVTLNNRLLPFSPLTYWFMDEQEDCPQMALSMPVQGISAHQSFVRMTQITTRINGRCKGLLEVTPVPREGRYNSRVDFLHRTVRDYLMTTDVQAIIKSNEGEAFNTNLAICGALLAELKTI</sequence>
<name>A0A9P9IYH1_9PLEO</name>
<proteinExistence type="predicted"/>
<dbReference type="AlphaFoldDB" id="A0A9P9IYH1"/>
<feature type="domain" description="NACHT-NTPase and P-loop NTPases N-terminal" evidence="2">
    <location>
        <begin position="13"/>
        <end position="135"/>
    </location>
</feature>
<dbReference type="Pfam" id="PF24883">
    <property type="entry name" value="NPHP3_N"/>
    <property type="match status" value="1"/>
</dbReference>
<evidence type="ECO:0000259" key="2">
    <source>
        <dbReference type="Pfam" id="PF17107"/>
    </source>
</evidence>
<evidence type="ECO:0000256" key="1">
    <source>
        <dbReference type="ARBA" id="ARBA00022737"/>
    </source>
</evidence>
<keyword evidence="1" id="KW-0677">Repeat</keyword>
<dbReference type="Pfam" id="PF17107">
    <property type="entry name" value="SesA"/>
    <property type="match status" value="1"/>
</dbReference>
<evidence type="ECO:0000313" key="6">
    <source>
        <dbReference type="Proteomes" id="UP000700596"/>
    </source>
</evidence>
<dbReference type="PANTHER" id="PTHR10039">
    <property type="entry name" value="AMELOGENIN"/>
    <property type="match status" value="1"/>
</dbReference>